<evidence type="ECO:0000313" key="1">
    <source>
        <dbReference type="EnsemblMetazoa" id="PPA37086.1"/>
    </source>
</evidence>
<gene>
    <name evidence="1" type="primary">WBGene00275455</name>
</gene>
<dbReference type="SUPFAM" id="SSF55729">
    <property type="entry name" value="Acyl-CoA N-acyltransferases (Nat)"/>
    <property type="match status" value="1"/>
</dbReference>
<reference evidence="2" key="1">
    <citation type="journal article" date="2008" name="Nat. Genet.">
        <title>The Pristionchus pacificus genome provides a unique perspective on nematode lifestyle and parasitism.</title>
        <authorList>
            <person name="Dieterich C."/>
            <person name="Clifton S.W."/>
            <person name="Schuster L.N."/>
            <person name="Chinwalla A."/>
            <person name="Delehaunty K."/>
            <person name="Dinkelacker I."/>
            <person name="Fulton L."/>
            <person name="Fulton R."/>
            <person name="Godfrey J."/>
            <person name="Minx P."/>
            <person name="Mitreva M."/>
            <person name="Roeseler W."/>
            <person name="Tian H."/>
            <person name="Witte H."/>
            <person name="Yang S.P."/>
            <person name="Wilson R.K."/>
            <person name="Sommer R.J."/>
        </authorList>
    </citation>
    <scope>NUCLEOTIDE SEQUENCE [LARGE SCALE GENOMIC DNA]</scope>
    <source>
        <strain evidence="2">PS312</strain>
    </source>
</reference>
<organism evidence="1 2">
    <name type="scientific">Pristionchus pacificus</name>
    <name type="common">Parasitic nematode worm</name>
    <dbReference type="NCBI Taxonomy" id="54126"/>
    <lineage>
        <taxon>Eukaryota</taxon>
        <taxon>Metazoa</taxon>
        <taxon>Ecdysozoa</taxon>
        <taxon>Nematoda</taxon>
        <taxon>Chromadorea</taxon>
        <taxon>Rhabditida</taxon>
        <taxon>Rhabditina</taxon>
        <taxon>Diplogasteromorpha</taxon>
        <taxon>Diplogasteroidea</taxon>
        <taxon>Neodiplogasteridae</taxon>
        <taxon>Pristionchus</taxon>
    </lineage>
</organism>
<keyword evidence="2" id="KW-1185">Reference proteome</keyword>
<evidence type="ECO:0000313" key="2">
    <source>
        <dbReference type="Proteomes" id="UP000005239"/>
    </source>
</evidence>
<dbReference type="EnsemblMetazoa" id="PPA37086.1">
    <property type="protein sequence ID" value="PPA37086.1"/>
    <property type="gene ID" value="WBGene00275455"/>
</dbReference>
<name>A0A2A6BFP0_PRIPA</name>
<accession>A0A8R1YV10</accession>
<accession>A0A2A6BFP0</accession>
<proteinExistence type="predicted"/>
<dbReference type="Proteomes" id="UP000005239">
    <property type="component" value="Unassembled WGS sequence"/>
</dbReference>
<reference evidence="1" key="2">
    <citation type="submission" date="2022-06" db="UniProtKB">
        <authorList>
            <consortium name="EnsemblMetazoa"/>
        </authorList>
    </citation>
    <scope>IDENTIFICATION</scope>
    <source>
        <strain evidence="1">PS312</strain>
    </source>
</reference>
<dbReference type="AlphaFoldDB" id="A0A2A6BFP0"/>
<sequence length="145" mass="15551">MATSGDLLAPLSPLVFKLGPGDVEEVMRVGGSAFFLASYDAAYWLELLSHRSSVVAFGCKDGATDSLVGFVIVSKDAGAVLPAEERVGSLRALLTHRKPPTLLLCRVNEHSDEAVAFLEANGFTVYLEMPGTVCGADRLYTHMIY</sequence>
<dbReference type="InterPro" id="IPR016181">
    <property type="entry name" value="Acyl_CoA_acyltransferase"/>
</dbReference>
<protein>
    <submittedName>
        <fullName evidence="1">Uncharacterized protein</fullName>
    </submittedName>
</protein>